<reference evidence="5 6" key="1">
    <citation type="submission" date="2017-03" db="EMBL/GenBank/DDBJ databases">
        <title>Genomes of endolithic fungi from Antarctica.</title>
        <authorList>
            <person name="Coleine C."/>
            <person name="Masonjones S."/>
            <person name="Stajich J.E."/>
        </authorList>
    </citation>
    <scope>NUCLEOTIDE SEQUENCE [LARGE SCALE GENOMIC DNA]</scope>
    <source>
        <strain evidence="5 6">CCFEE 6314</strain>
    </source>
</reference>
<dbReference type="SUPFAM" id="SSF56112">
    <property type="entry name" value="Protein kinase-like (PK-like)"/>
    <property type="match status" value="1"/>
</dbReference>
<evidence type="ECO:0000256" key="1">
    <source>
        <dbReference type="ARBA" id="ARBA00012513"/>
    </source>
</evidence>
<dbReference type="Pfam" id="PF01636">
    <property type="entry name" value="APH"/>
    <property type="match status" value="1"/>
</dbReference>
<evidence type="ECO:0000256" key="2">
    <source>
        <dbReference type="ARBA" id="ARBA00047899"/>
    </source>
</evidence>
<accession>A0A438N4Z5</accession>
<sequence>MGSWNIADRHYAYDEETFTKRILFEHERRLNTQGRPVSTLWSTERFENEHAALVFIRENSSIPVPKVLEFTTLGEGIYELKMERVQGTRLSSIKKNKDQATKAVDEYISQFVLPELHGLRSRTVGSLTGKILPPCRLWSESESHQWKPWKSWFKTNGFVHNDLSQGNILVDDNFKVVGIIDWEYSGFYPDEFEAPLWTTSPKDEGYHDIGAEKIPQLVKFLSQKEHKQFWPGNFSLLCVLSFGQ</sequence>
<gene>
    <name evidence="5" type="ORF">B0A52_05988</name>
</gene>
<dbReference type="OrthoDB" id="2906425at2759"/>
<dbReference type="InterPro" id="IPR011009">
    <property type="entry name" value="Kinase-like_dom_sf"/>
</dbReference>
<dbReference type="Gene3D" id="3.90.1200.10">
    <property type="match status" value="1"/>
</dbReference>
<evidence type="ECO:0000313" key="5">
    <source>
        <dbReference type="EMBL" id="RVX70832.1"/>
    </source>
</evidence>
<dbReference type="PANTHER" id="PTHR21310">
    <property type="entry name" value="AMINOGLYCOSIDE PHOSPHOTRANSFERASE-RELATED-RELATED"/>
    <property type="match status" value="1"/>
</dbReference>
<feature type="domain" description="Aminoglycoside phosphotransferase" evidence="4">
    <location>
        <begin position="41"/>
        <end position="188"/>
    </location>
</feature>
<evidence type="ECO:0000313" key="6">
    <source>
        <dbReference type="Proteomes" id="UP000288859"/>
    </source>
</evidence>
<dbReference type="PROSITE" id="PS00109">
    <property type="entry name" value="PROTEIN_KINASE_TYR"/>
    <property type="match status" value="1"/>
</dbReference>
<evidence type="ECO:0000259" key="4">
    <source>
        <dbReference type="Pfam" id="PF01636"/>
    </source>
</evidence>
<evidence type="ECO:0000256" key="3">
    <source>
        <dbReference type="ARBA" id="ARBA00048679"/>
    </source>
</evidence>
<dbReference type="Proteomes" id="UP000288859">
    <property type="component" value="Unassembled WGS sequence"/>
</dbReference>
<dbReference type="CDD" id="cd05120">
    <property type="entry name" value="APH_ChoK_like"/>
    <property type="match status" value="1"/>
</dbReference>
<dbReference type="PANTHER" id="PTHR21310:SF15">
    <property type="entry name" value="AMINOGLYCOSIDE PHOSPHOTRANSFERASE DOMAIN-CONTAINING PROTEIN"/>
    <property type="match status" value="1"/>
</dbReference>
<protein>
    <recommendedName>
        <fullName evidence="1">non-specific serine/threonine protein kinase</fullName>
        <ecNumber evidence="1">2.7.11.1</ecNumber>
    </recommendedName>
</protein>
<comment type="catalytic activity">
    <reaction evidence="2">
        <text>L-threonyl-[protein] + ATP = O-phospho-L-threonyl-[protein] + ADP + H(+)</text>
        <dbReference type="Rhea" id="RHEA:46608"/>
        <dbReference type="Rhea" id="RHEA-COMP:11060"/>
        <dbReference type="Rhea" id="RHEA-COMP:11605"/>
        <dbReference type="ChEBI" id="CHEBI:15378"/>
        <dbReference type="ChEBI" id="CHEBI:30013"/>
        <dbReference type="ChEBI" id="CHEBI:30616"/>
        <dbReference type="ChEBI" id="CHEBI:61977"/>
        <dbReference type="ChEBI" id="CHEBI:456216"/>
        <dbReference type="EC" id="2.7.11.1"/>
    </reaction>
</comment>
<name>A0A438N4Z5_EXOME</name>
<dbReference type="InterPro" id="IPR002575">
    <property type="entry name" value="Aminoglycoside_PTrfase"/>
</dbReference>
<comment type="catalytic activity">
    <reaction evidence="3">
        <text>L-seryl-[protein] + ATP = O-phospho-L-seryl-[protein] + ADP + H(+)</text>
        <dbReference type="Rhea" id="RHEA:17989"/>
        <dbReference type="Rhea" id="RHEA-COMP:9863"/>
        <dbReference type="Rhea" id="RHEA-COMP:11604"/>
        <dbReference type="ChEBI" id="CHEBI:15378"/>
        <dbReference type="ChEBI" id="CHEBI:29999"/>
        <dbReference type="ChEBI" id="CHEBI:30616"/>
        <dbReference type="ChEBI" id="CHEBI:83421"/>
        <dbReference type="ChEBI" id="CHEBI:456216"/>
        <dbReference type="EC" id="2.7.11.1"/>
    </reaction>
</comment>
<dbReference type="EC" id="2.7.11.1" evidence="1"/>
<comment type="caution">
    <text evidence="5">The sequence shown here is derived from an EMBL/GenBank/DDBJ whole genome shotgun (WGS) entry which is preliminary data.</text>
</comment>
<proteinExistence type="predicted"/>
<dbReference type="InterPro" id="IPR051678">
    <property type="entry name" value="AGP_Transferase"/>
</dbReference>
<dbReference type="EMBL" id="NAJM01000020">
    <property type="protein sequence ID" value="RVX70832.1"/>
    <property type="molecule type" value="Genomic_DNA"/>
</dbReference>
<organism evidence="5 6">
    <name type="scientific">Exophiala mesophila</name>
    <name type="common">Black yeast-like fungus</name>
    <dbReference type="NCBI Taxonomy" id="212818"/>
    <lineage>
        <taxon>Eukaryota</taxon>
        <taxon>Fungi</taxon>
        <taxon>Dikarya</taxon>
        <taxon>Ascomycota</taxon>
        <taxon>Pezizomycotina</taxon>
        <taxon>Eurotiomycetes</taxon>
        <taxon>Chaetothyriomycetidae</taxon>
        <taxon>Chaetothyriales</taxon>
        <taxon>Herpotrichiellaceae</taxon>
        <taxon>Exophiala</taxon>
    </lineage>
</organism>
<dbReference type="GO" id="GO:0004674">
    <property type="term" value="F:protein serine/threonine kinase activity"/>
    <property type="evidence" value="ECO:0007669"/>
    <property type="project" value="UniProtKB-EC"/>
</dbReference>
<dbReference type="AlphaFoldDB" id="A0A438N4Z5"/>
<dbReference type="InterPro" id="IPR008266">
    <property type="entry name" value="Tyr_kinase_AS"/>
</dbReference>